<dbReference type="AlphaFoldDB" id="A0A0L0WF89"/>
<keyword evidence="2" id="KW-1185">Reference proteome</keyword>
<dbReference type="NCBIfam" id="NF038093">
    <property type="entry name" value="GrdX"/>
    <property type="match status" value="1"/>
</dbReference>
<name>A0A0L0WF89_GOTPU</name>
<dbReference type="EMBL" id="LGSS01000001">
    <property type="protein sequence ID" value="KNF10134.1"/>
    <property type="molecule type" value="Genomic_DNA"/>
</dbReference>
<gene>
    <name evidence="1" type="primary">grdX</name>
    <name evidence="1" type="ORF">CLPU_1c02990</name>
</gene>
<proteinExistence type="predicted"/>
<protein>
    <submittedName>
        <fullName evidence="1">Gylcine reductase operon associated protein GrdX</fullName>
    </submittedName>
</protein>
<sequence length="126" mass="14590">MNIILITNNPLVFEKYANNQNVEYYEVSYLEILNIIRDKIHIGHKLLTHPLSSSLKPNETPYKTVLITKEKYSSVDTDSIIIIESSILTAKKFIRNKQTPDWNQLILDDFQVVDLSLVDNVLSRDI</sequence>
<dbReference type="OrthoDB" id="9815289at2"/>
<evidence type="ECO:0000313" key="1">
    <source>
        <dbReference type="EMBL" id="KNF10134.1"/>
    </source>
</evidence>
<accession>A0A0L0WF89</accession>
<dbReference type="RefSeq" id="WP_097677521.1">
    <property type="nucleotide sequence ID" value="NZ_LGSS01000001.1"/>
</dbReference>
<reference evidence="2" key="1">
    <citation type="submission" date="2015-07" db="EMBL/GenBank/DDBJ databases">
        <title>Draft genome sequence of the purine-degrading Gottschalkia purinilyticum DSM 1384 (formerly Clostridium purinilyticum).</title>
        <authorList>
            <person name="Poehlein A."/>
            <person name="Schiel-Bengelsdorf B."/>
            <person name="Bengelsdorf F.R."/>
            <person name="Daniel R."/>
            <person name="Duerre P."/>
        </authorList>
    </citation>
    <scope>NUCLEOTIDE SEQUENCE [LARGE SCALE GENOMIC DNA]</scope>
    <source>
        <strain evidence="2">DSM 1384</strain>
    </source>
</reference>
<organism evidence="1 2">
    <name type="scientific">Gottschalkia purinilytica</name>
    <name type="common">Clostridium purinilyticum</name>
    <dbReference type="NCBI Taxonomy" id="1503"/>
    <lineage>
        <taxon>Bacteria</taxon>
        <taxon>Bacillati</taxon>
        <taxon>Bacillota</taxon>
        <taxon>Tissierellia</taxon>
        <taxon>Tissierellales</taxon>
        <taxon>Gottschalkiaceae</taxon>
        <taxon>Gottschalkia</taxon>
    </lineage>
</organism>
<dbReference type="InterPro" id="IPR047735">
    <property type="entry name" value="GrdX-like"/>
</dbReference>
<comment type="caution">
    <text evidence="1">The sequence shown here is derived from an EMBL/GenBank/DDBJ whole genome shotgun (WGS) entry which is preliminary data.</text>
</comment>
<dbReference type="STRING" id="1503.CLPU_1c02990"/>
<evidence type="ECO:0000313" key="2">
    <source>
        <dbReference type="Proteomes" id="UP000037267"/>
    </source>
</evidence>
<dbReference type="Proteomes" id="UP000037267">
    <property type="component" value="Unassembled WGS sequence"/>
</dbReference>